<dbReference type="GO" id="GO:0008233">
    <property type="term" value="F:peptidase activity"/>
    <property type="evidence" value="ECO:0007669"/>
    <property type="project" value="UniProtKB-KW"/>
</dbReference>
<evidence type="ECO:0000256" key="2">
    <source>
        <dbReference type="ARBA" id="ARBA00022670"/>
    </source>
</evidence>
<evidence type="ECO:0000256" key="4">
    <source>
        <dbReference type="SAM" id="Coils"/>
    </source>
</evidence>
<dbReference type="AlphaFoldDB" id="A0AAI8CGE7"/>
<dbReference type="Proteomes" id="UP000304840">
    <property type="component" value="Chromosome"/>
</dbReference>
<name>A0AAI8CGE7_9FLAO</name>
<keyword evidence="2 6" id="KW-0645">Protease</keyword>
<evidence type="ECO:0000313" key="6">
    <source>
        <dbReference type="EMBL" id="AMO19419.1"/>
    </source>
</evidence>
<dbReference type="Pfam" id="PF04586">
    <property type="entry name" value="Peptidase_S78"/>
    <property type="match status" value="1"/>
</dbReference>
<evidence type="ECO:0000259" key="5">
    <source>
        <dbReference type="Pfam" id="PF04586"/>
    </source>
</evidence>
<proteinExistence type="predicted"/>
<dbReference type="RefSeq" id="WP_138424926.1">
    <property type="nucleotide sequence ID" value="NZ_CP010992.1"/>
</dbReference>
<feature type="domain" description="Prohead serine protease" evidence="5">
    <location>
        <begin position="36"/>
        <end position="135"/>
    </location>
</feature>
<organism evidence="6 7">
    <name type="scientific">Flavobacterium columnare</name>
    <dbReference type="NCBI Taxonomy" id="996"/>
    <lineage>
        <taxon>Bacteria</taxon>
        <taxon>Pseudomonadati</taxon>
        <taxon>Bacteroidota</taxon>
        <taxon>Flavobacteriia</taxon>
        <taxon>Flavobacteriales</taxon>
        <taxon>Flavobacteriaceae</taxon>
        <taxon>Flavobacterium</taxon>
    </lineage>
</organism>
<keyword evidence="1" id="KW-1188">Viral release from host cell</keyword>
<reference evidence="7" key="1">
    <citation type="submission" date="2016-03" db="EMBL/GenBank/DDBJ databases">
        <title>Flavobacterium columnare strain B185, complete genome.</title>
        <authorList>
            <person name="Sundberg L.-R."/>
            <person name="Papponen P."/>
            <person name="Laanto E."/>
        </authorList>
    </citation>
    <scope>NUCLEOTIDE SEQUENCE [LARGE SCALE GENOMIC DNA]</scope>
    <source>
        <strain evidence="7">B185</strain>
    </source>
</reference>
<gene>
    <name evidence="6" type="ORF">UN65_02820</name>
</gene>
<dbReference type="EMBL" id="CP010992">
    <property type="protein sequence ID" value="AMO19419.1"/>
    <property type="molecule type" value="Genomic_DNA"/>
</dbReference>
<keyword evidence="4" id="KW-0175">Coiled coil</keyword>
<dbReference type="GO" id="GO:0006508">
    <property type="term" value="P:proteolysis"/>
    <property type="evidence" value="ECO:0007669"/>
    <property type="project" value="UniProtKB-KW"/>
</dbReference>
<evidence type="ECO:0000256" key="3">
    <source>
        <dbReference type="ARBA" id="ARBA00022801"/>
    </source>
</evidence>
<accession>A0AAI8CGE7</accession>
<dbReference type="InterPro" id="IPR054613">
    <property type="entry name" value="Peptidase_S78_dom"/>
</dbReference>
<sequence length="324" mass="36168">MPKPFVFNDQNQANSYGFRILTEGISLKRFNKNPIMLNQHWNSTSNVLGKWENVKVEKDLLLGEPVFDVADEEALKVSGKVDRGFINSCSMGITFKREDLKIIGTELIMEKCELYECSIVAVPSNANSIRLYAENGELLKDDEVKQLCLSLQPVNELETPNENENQTLEFKTIDMKKITLSLAVLTALSFDKATPEVDVEAVEKAVLKLSNENAELKAEKLKLEAAAESAQEKSIEEMVNLAITEGRIPATRKDDFVNLAKANFELAKITIASIPAKVTLSNQVVPGATTTVATKADFQKLSLDEQLAFKTNNQEEYKKMFNLK</sequence>
<evidence type="ECO:0000256" key="1">
    <source>
        <dbReference type="ARBA" id="ARBA00022612"/>
    </source>
</evidence>
<reference evidence="6 7" key="2">
    <citation type="submission" date="2019-05" db="EMBL/GenBank/DDBJ databases">
        <authorList>
            <person name="Ravantti J.J."/>
        </authorList>
    </citation>
    <scope>NUCLEOTIDE SEQUENCE [LARGE SCALE GENOMIC DNA]</scope>
    <source>
        <strain evidence="6 7">B185</strain>
    </source>
</reference>
<protein>
    <submittedName>
        <fullName evidence="6">Caudovirus prohead protease</fullName>
    </submittedName>
</protein>
<feature type="coiled-coil region" evidence="4">
    <location>
        <begin position="199"/>
        <end position="233"/>
    </location>
</feature>
<evidence type="ECO:0000313" key="7">
    <source>
        <dbReference type="Proteomes" id="UP000304840"/>
    </source>
</evidence>
<keyword evidence="3" id="KW-0378">Hydrolase</keyword>